<dbReference type="Proteomes" id="UP000306740">
    <property type="component" value="Unassembled WGS sequence"/>
</dbReference>
<dbReference type="InterPro" id="IPR018768">
    <property type="entry name" value="DUF2344"/>
</dbReference>
<dbReference type="EMBL" id="VDFR01000205">
    <property type="protein sequence ID" value="TNC31394.1"/>
    <property type="molecule type" value="Genomic_DNA"/>
</dbReference>
<dbReference type="NCBIfam" id="TIGR03936">
    <property type="entry name" value="sam_1_link_chp"/>
    <property type="match status" value="1"/>
</dbReference>
<evidence type="ECO:0000313" key="2">
    <source>
        <dbReference type="EMBL" id="TNC31394.1"/>
    </source>
</evidence>
<reference evidence="3 4" key="1">
    <citation type="submission" date="2019-05" db="EMBL/GenBank/DDBJ databases">
        <title>Mumia sp. nov., isolated from the intestinal contents of plateau pika (Ochotona curzoniae) in the Qinghai-Tibet plateau of China.</title>
        <authorList>
            <person name="Tian Z."/>
        </authorList>
    </citation>
    <scope>NUCLEOTIDE SEQUENCE [LARGE SCALE GENOMIC DNA]</scope>
    <source>
        <strain evidence="4">527</strain>
        <strain evidence="3">Z527</strain>
    </source>
</reference>
<proteinExistence type="predicted"/>
<name>A0A5C4MV85_9ACTN</name>
<comment type="caution">
    <text evidence="3">The sequence shown here is derived from an EMBL/GenBank/DDBJ whole genome shotgun (WGS) entry which is preliminary data.</text>
</comment>
<evidence type="ECO:0000313" key="4">
    <source>
        <dbReference type="Proteomes" id="UP000306740"/>
    </source>
</evidence>
<sequence length="232" mass="24643">MRYAKRGRLRFTSHRDFGRAFERAVRRAEVPIAHSSGFTPHPKISYAGASPTGAASEAEYLEIGVVRALEPEKVAAVLDSALPPGLDILEVVAVREGSGSLADRLEASQWQLELPGVTPDEAERAVAAFLAADEVLVERMTKKGLRTFDSRSAVVRLASRTTPEGHTSYAILDVVVRHGTPSVRPDDVLAGLRAIAGLAPSAAPVATRMVQGPLDAQTGTVGDPFAPDRDAS</sequence>
<evidence type="ECO:0000313" key="3">
    <source>
        <dbReference type="EMBL" id="TNC48878.1"/>
    </source>
</evidence>
<protein>
    <submittedName>
        <fullName evidence="3">DUF2344 domain-containing protein</fullName>
    </submittedName>
</protein>
<organism evidence="3 4">
    <name type="scientific">Mumia zhuanghuii</name>
    <dbReference type="NCBI Taxonomy" id="2585211"/>
    <lineage>
        <taxon>Bacteria</taxon>
        <taxon>Bacillati</taxon>
        <taxon>Actinomycetota</taxon>
        <taxon>Actinomycetes</taxon>
        <taxon>Propionibacteriales</taxon>
        <taxon>Nocardioidaceae</taxon>
        <taxon>Mumia</taxon>
    </lineage>
</organism>
<feature type="domain" description="DUF2344" evidence="1">
    <location>
        <begin position="1"/>
        <end position="185"/>
    </location>
</feature>
<dbReference type="AlphaFoldDB" id="A0A5C4MV85"/>
<dbReference type="EMBL" id="VDFR01000032">
    <property type="protein sequence ID" value="TNC48878.1"/>
    <property type="molecule type" value="Genomic_DNA"/>
</dbReference>
<accession>A0A5C4MV85</accession>
<gene>
    <name evidence="3" type="ORF">FHE65_06545</name>
    <name evidence="2" type="ORF">FHE65_31310</name>
</gene>
<evidence type="ECO:0000259" key="1">
    <source>
        <dbReference type="Pfam" id="PF10105"/>
    </source>
</evidence>
<dbReference type="Pfam" id="PF10105">
    <property type="entry name" value="DUF2344"/>
    <property type="match status" value="1"/>
</dbReference>
<dbReference type="OrthoDB" id="9780488at2"/>